<dbReference type="EMBL" id="MRWU01000001">
    <property type="protein sequence ID" value="OSX97126.1"/>
    <property type="molecule type" value="Genomic_DNA"/>
</dbReference>
<reference evidence="2 3" key="1">
    <citation type="submission" date="2016-12" db="EMBL/GenBank/DDBJ databases">
        <title>Genome Sequences of Twelve Sporeforming Bacillus Species Isolated from Foods.</title>
        <authorList>
            <person name="De Jong A."/>
            <person name="Holsappel S."/>
            <person name="Kuipers O.P."/>
        </authorList>
    </citation>
    <scope>NUCLEOTIDE SEQUENCE [LARGE SCALE GENOMIC DNA]</scope>
    <source>
        <strain evidence="2 3">S3E15</strain>
    </source>
</reference>
<name>A0AAP8BJ12_BACMY</name>
<evidence type="ECO:0000256" key="1">
    <source>
        <dbReference type="SAM" id="Phobius"/>
    </source>
</evidence>
<sequence length="62" mass="7296">MEKERIEMKKIFKLLDYPLVFSLIVTIIFGILMMYSASSIVAVKNYGYSGDFFFRSQLNKLF</sequence>
<evidence type="ECO:0008006" key="4">
    <source>
        <dbReference type="Google" id="ProtNLM"/>
    </source>
</evidence>
<proteinExistence type="predicted"/>
<keyword evidence="1" id="KW-0472">Membrane</keyword>
<feature type="transmembrane region" description="Helical" evidence="1">
    <location>
        <begin position="20"/>
        <end position="43"/>
    </location>
</feature>
<dbReference type="Proteomes" id="UP000194131">
    <property type="component" value="Unassembled WGS sequence"/>
</dbReference>
<protein>
    <recommendedName>
        <fullName evidence="4">Cell division protein FtsW</fullName>
    </recommendedName>
</protein>
<keyword evidence="1" id="KW-1133">Transmembrane helix</keyword>
<keyword evidence="1" id="KW-0812">Transmembrane</keyword>
<gene>
    <name evidence="2" type="ORF">S3E15_00757</name>
</gene>
<evidence type="ECO:0000313" key="2">
    <source>
        <dbReference type="EMBL" id="OSX97126.1"/>
    </source>
</evidence>
<dbReference type="AlphaFoldDB" id="A0AAP8BJ12"/>
<evidence type="ECO:0000313" key="3">
    <source>
        <dbReference type="Proteomes" id="UP000194131"/>
    </source>
</evidence>
<accession>A0AAP8BJ12</accession>
<comment type="caution">
    <text evidence="2">The sequence shown here is derived from an EMBL/GenBank/DDBJ whole genome shotgun (WGS) entry which is preliminary data.</text>
</comment>
<organism evidence="2 3">
    <name type="scientific">Bacillus mycoides</name>
    <dbReference type="NCBI Taxonomy" id="1405"/>
    <lineage>
        <taxon>Bacteria</taxon>
        <taxon>Bacillati</taxon>
        <taxon>Bacillota</taxon>
        <taxon>Bacilli</taxon>
        <taxon>Bacillales</taxon>
        <taxon>Bacillaceae</taxon>
        <taxon>Bacillus</taxon>
        <taxon>Bacillus cereus group</taxon>
    </lineage>
</organism>